<dbReference type="Gene3D" id="3.40.50.720">
    <property type="entry name" value="NAD(P)-binding Rossmann-like Domain"/>
    <property type="match status" value="1"/>
</dbReference>
<comment type="subunit">
    <text evidence="2">Homotetramer.</text>
</comment>
<dbReference type="OrthoDB" id="6664200at2759"/>
<feature type="binding site" evidence="6">
    <location>
        <position position="40"/>
    </location>
    <ligand>
        <name>NAD(+)</name>
        <dbReference type="ChEBI" id="CHEBI:57540"/>
    </ligand>
</feature>
<dbReference type="Proteomes" id="UP000410492">
    <property type="component" value="Unassembled WGS sequence"/>
</dbReference>
<dbReference type="InterPro" id="IPR036291">
    <property type="entry name" value="NAD(P)-bd_dom_sf"/>
</dbReference>
<keyword evidence="6" id="KW-0547">Nucleotide-binding</keyword>
<dbReference type="PRINTS" id="PR00078">
    <property type="entry name" value="G3PDHDRGNASE"/>
</dbReference>
<evidence type="ECO:0000313" key="9">
    <source>
        <dbReference type="EMBL" id="VEN39526.1"/>
    </source>
</evidence>
<dbReference type="InterPro" id="IPR020831">
    <property type="entry name" value="GlycerAld/Erythrose_P_DH"/>
</dbReference>
<evidence type="ECO:0000256" key="2">
    <source>
        <dbReference type="ARBA" id="ARBA00011881"/>
    </source>
</evidence>
<evidence type="ECO:0000256" key="5">
    <source>
        <dbReference type="ARBA" id="ARBA00047698"/>
    </source>
</evidence>
<dbReference type="GO" id="GO:0004365">
    <property type="term" value="F:glyceraldehyde-3-phosphate dehydrogenase (NAD+) (phosphorylating) activity"/>
    <property type="evidence" value="ECO:0007669"/>
    <property type="project" value="UniProtKB-EC"/>
</dbReference>
<dbReference type="AlphaFoldDB" id="A0A653BW58"/>
<protein>
    <recommendedName>
        <fullName evidence="8">Glyceraldehyde 3-phosphate dehydrogenase NAD(P) binding domain-containing protein</fullName>
    </recommendedName>
</protein>
<feature type="binding site" evidence="6">
    <location>
        <position position="127"/>
    </location>
    <ligand>
        <name>NAD(+)</name>
        <dbReference type="ChEBI" id="CHEBI:57540"/>
    </ligand>
</feature>
<dbReference type="Gene3D" id="3.30.360.10">
    <property type="entry name" value="Dihydrodipicolinate Reductase, domain 2"/>
    <property type="match status" value="1"/>
</dbReference>
<sequence>MVKIGIQGFGRLGRNLLKLAFRKAQQKGCGDVGTVVMVNDPEINSDCLAYILKHDSFYGPSPIDIVEMGCSIMLDGVRVEITQESKIEKIPWAKNKVEYVIDTTGENSTCQKASKFLTGGVKRVIVTGCSNVPIFIFGVNQCCYELDMKVVSAGTPCMNALMPLLKVVHEHYCVELAMSRIMRPLTNSDSILDGTKGLCCRGTRAALNAFAPAVPFTTPAFVNKIMPELEGKNESTALRISVPVVGAVSLNVKLGKEATYDILKCRLKEASETFMKGIIGYTDDYAISTDMIGNTNSCVVDAKSGTSIGKCMANVYAWYDSELGFASRIFDLANYMASREGCPPGSKA</sequence>
<dbReference type="GO" id="GO:0051287">
    <property type="term" value="F:NAD binding"/>
    <property type="evidence" value="ECO:0007669"/>
    <property type="project" value="InterPro"/>
</dbReference>
<dbReference type="SUPFAM" id="SSF51735">
    <property type="entry name" value="NAD(P)-binding Rossmann-fold domains"/>
    <property type="match status" value="1"/>
</dbReference>
<dbReference type="GO" id="GO:0006096">
    <property type="term" value="P:glycolytic process"/>
    <property type="evidence" value="ECO:0007669"/>
    <property type="project" value="TreeGrafter"/>
</dbReference>
<name>A0A653BW58_CALMS</name>
<keyword evidence="3" id="KW-0560">Oxidoreductase</keyword>
<comment type="catalytic activity">
    <reaction evidence="5">
        <text>D-glyceraldehyde 3-phosphate + phosphate + NAD(+) = (2R)-3-phospho-glyceroyl phosphate + NADH + H(+)</text>
        <dbReference type="Rhea" id="RHEA:10300"/>
        <dbReference type="ChEBI" id="CHEBI:15378"/>
        <dbReference type="ChEBI" id="CHEBI:43474"/>
        <dbReference type="ChEBI" id="CHEBI:57540"/>
        <dbReference type="ChEBI" id="CHEBI:57604"/>
        <dbReference type="ChEBI" id="CHEBI:57945"/>
        <dbReference type="ChEBI" id="CHEBI:59776"/>
        <dbReference type="EC" id="1.2.1.12"/>
    </reaction>
</comment>
<comment type="similarity">
    <text evidence="1 7">Belongs to the glyceraldehyde-3-phosphate dehydrogenase family.</text>
</comment>
<dbReference type="GO" id="GO:0005829">
    <property type="term" value="C:cytosol"/>
    <property type="evidence" value="ECO:0007669"/>
    <property type="project" value="TreeGrafter"/>
</dbReference>
<evidence type="ECO:0000313" key="10">
    <source>
        <dbReference type="Proteomes" id="UP000410492"/>
    </source>
</evidence>
<evidence type="ECO:0000256" key="1">
    <source>
        <dbReference type="ARBA" id="ARBA00007406"/>
    </source>
</evidence>
<evidence type="ECO:0000259" key="8">
    <source>
        <dbReference type="SMART" id="SM00846"/>
    </source>
</evidence>
<dbReference type="PANTHER" id="PTHR10836:SF76">
    <property type="entry name" value="GLYCERALDEHYDE-3-PHOSPHATE DEHYDROGENASE-RELATED"/>
    <property type="match status" value="1"/>
</dbReference>
<proteinExistence type="inferred from homology"/>
<evidence type="ECO:0000256" key="4">
    <source>
        <dbReference type="ARBA" id="ARBA00023027"/>
    </source>
</evidence>
<dbReference type="SUPFAM" id="SSF55347">
    <property type="entry name" value="Glyceraldehyde-3-phosphate dehydrogenase-like, C-terminal domain"/>
    <property type="match status" value="1"/>
</dbReference>
<evidence type="ECO:0000256" key="6">
    <source>
        <dbReference type="PIRSR" id="PIRSR000149-3"/>
    </source>
</evidence>
<dbReference type="Pfam" id="PF02800">
    <property type="entry name" value="Gp_dh_C"/>
    <property type="match status" value="1"/>
</dbReference>
<evidence type="ECO:0000256" key="3">
    <source>
        <dbReference type="ARBA" id="ARBA00023002"/>
    </source>
</evidence>
<dbReference type="InterPro" id="IPR020829">
    <property type="entry name" value="GlycerAld_3-P_DH_cat"/>
</dbReference>
<dbReference type="SMART" id="SM00846">
    <property type="entry name" value="Gp_dh_N"/>
    <property type="match status" value="1"/>
</dbReference>
<dbReference type="PIRSF" id="PIRSF000149">
    <property type="entry name" value="GAP_DH"/>
    <property type="match status" value="1"/>
</dbReference>
<dbReference type="InterPro" id="IPR020828">
    <property type="entry name" value="GlycerAld_3-P_DH_NAD(P)-bd"/>
</dbReference>
<gene>
    <name evidence="9" type="ORF">CALMAC_LOCUS4031</name>
</gene>
<dbReference type="Pfam" id="PF00044">
    <property type="entry name" value="Gp_dh_N"/>
    <property type="match status" value="1"/>
</dbReference>
<dbReference type="EMBL" id="CAACVG010005665">
    <property type="protein sequence ID" value="VEN39526.1"/>
    <property type="molecule type" value="Genomic_DNA"/>
</dbReference>
<keyword evidence="10" id="KW-1185">Reference proteome</keyword>
<organism evidence="9 10">
    <name type="scientific">Callosobruchus maculatus</name>
    <name type="common">Southern cowpea weevil</name>
    <name type="synonym">Pulse bruchid</name>
    <dbReference type="NCBI Taxonomy" id="64391"/>
    <lineage>
        <taxon>Eukaryota</taxon>
        <taxon>Metazoa</taxon>
        <taxon>Ecdysozoa</taxon>
        <taxon>Arthropoda</taxon>
        <taxon>Hexapoda</taxon>
        <taxon>Insecta</taxon>
        <taxon>Pterygota</taxon>
        <taxon>Neoptera</taxon>
        <taxon>Endopterygota</taxon>
        <taxon>Coleoptera</taxon>
        <taxon>Polyphaga</taxon>
        <taxon>Cucujiformia</taxon>
        <taxon>Chrysomeloidea</taxon>
        <taxon>Chrysomelidae</taxon>
        <taxon>Bruchinae</taxon>
        <taxon>Bruchini</taxon>
        <taxon>Callosobruchus</taxon>
    </lineage>
</organism>
<evidence type="ECO:0000256" key="7">
    <source>
        <dbReference type="RuleBase" id="RU000397"/>
    </source>
</evidence>
<reference evidence="9 10" key="1">
    <citation type="submission" date="2019-01" db="EMBL/GenBank/DDBJ databases">
        <authorList>
            <person name="Sayadi A."/>
        </authorList>
    </citation>
    <scope>NUCLEOTIDE SEQUENCE [LARGE SCALE GENOMIC DNA]</scope>
</reference>
<accession>A0A653BW58</accession>
<dbReference type="PANTHER" id="PTHR10836">
    <property type="entry name" value="GLYCERALDEHYDE 3-PHOSPHATE DEHYDROGENASE"/>
    <property type="match status" value="1"/>
</dbReference>
<feature type="domain" description="Glyceraldehyde 3-phosphate dehydrogenase NAD(P) binding" evidence="8">
    <location>
        <begin position="2"/>
        <end position="156"/>
    </location>
</feature>
<keyword evidence="4 6" id="KW-0520">NAD</keyword>